<evidence type="ECO:0000313" key="8">
    <source>
        <dbReference type="EMBL" id="ELR14224.1"/>
    </source>
</evidence>
<dbReference type="GeneID" id="14914801"/>
<dbReference type="VEuPathDB" id="AmoebaDB:ACA1_139410"/>
<organism evidence="8 9">
    <name type="scientific">Acanthamoeba castellanii (strain ATCC 30010 / Neff)</name>
    <dbReference type="NCBI Taxonomy" id="1257118"/>
    <lineage>
        <taxon>Eukaryota</taxon>
        <taxon>Amoebozoa</taxon>
        <taxon>Discosea</taxon>
        <taxon>Longamoebia</taxon>
        <taxon>Centramoebida</taxon>
        <taxon>Acanthamoebidae</taxon>
        <taxon>Acanthamoeba</taxon>
    </lineage>
</organism>
<dbReference type="OrthoDB" id="196747at2759"/>
<evidence type="ECO:0000256" key="3">
    <source>
        <dbReference type="ARBA" id="ARBA00022737"/>
    </source>
</evidence>
<dbReference type="Pfam" id="PF02010">
    <property type="entry name" value="REJ"/>
    <property type="match status" value="1"/>
</dbReference>
<keyword evidence="5" id="KW-0472">Membrane</keyword>
<keyword evidence="2" id="KW-0812">Transmembrane</keyword>
<proteinExistence type="predicted"/>
<sequence length="1420" mass="149705">MTETRTRSNAPLPLSYLAKVSDAGGALIIQFDVDTNRAGQSGVFPCSTVFDDASAEALGGSASVCLWRDARTLVARFGYYASVAINDLLSLRQGVIGRLDSPSVTLDDYESRVLLVISPDTPAAPVVVIEGTSAVGWCDVLTLDASASYGSGGRAYVGGYQWGLVAPEDNSTDVTEGVALYLASQRDVVVSLDGSSLSFNTTRTYTFSLTLTNWLGLSSTAYFPVEIIATDQVIVRIAGGNPTIQRGTDLSLRGSVEPPCVCKRDASLAVCDPEARYSYAWVRTGGPVVALDLASRTSSALHLPANALQAGATYRFTLTATSAGLLGHVGQATVTVTVLDEPVRAVLESGTRYVSRYAPIELDGSLRSSPAQHDEGEDDQVSYQWSCAWAGSADLAYEGVDDGACPAARYLGTAAYQAPHVTLPAGTLPPGDWRFTLTVTRAGKPFEEEGAEKRGMALDVATADQLVTIGWGDAPTVFVRLLAAGDNVDPSADALVKFEASVASPLGRTVSELAWSLVDGDIDANLTAVVDPGSDAAVLAFRPDVLTPGAQYRLRLVARYADDLLQPADWATTATGGLPWAASTPAAAGWAEVTFAVGAFPWGGTCDLQLPEGEGEKGPGRTALATALCAGFDAAIAANADDGPVFTHYYVRHSADVLGGLFPLGSHRSVAAGRVETYLPSTGSAGEESLALYARVFDRTGSPAYAPPASAAAEGEAESDSAAEPRLLEVASGVVVQAALADSAEAVAALLASGAGLEAIQRGRVDLVPTLLYSLLFELNTAVGTAGNPFAVGSTERDVREAVFDVLRRQLAFERSADATTVQAHLLYLLAGGSRTTTTTAGRRGLHTVAPKAKRSGSTDLGLHVVQHLRELVAASPQSSDRAYIANAASNLLEYYKALALDSSAFASELVALITELAVEQAAASAQTRTYTWSTPNIQAAAGKCTHPPPHPTTTRHSASDLPATMQAGGVTVTLPTADIRLQAGGDADDAEVVIALCTFALNPQPSAGGNVTLMAPVTTLIVRVDGRDIALAGPLTQNFIIAHPAVISENPNGLNIPHSCRRLQRLVPELERRWLDPVLLARRFGFRRIGGRIEPRHDVCLLEPRLGRPPLRARLRPWPCGAAQRVAGRGGRGPVVGQRRGAVDPPRHLRRLRHRRPAHSAVRVPSVHPEAGDAGGRVRDPGRARGPRRVGRAGGRARRRGAPRRGRQARRDVGRRRGRPRGPGPALGERLGGQRGAPPPQIPERTHRGSHRARARALARARRGRGRTADRAAAPPTRARGDDPARAPSPAPGPPRDYEGRAQRRGLFERGGARRRAEAGQRGVGEEAGGAGASRQAAAAAAAAGSRSREGACGPRQAAATRGGGAQAFVWFGARARQARLERQLRGRGADRQRAGERPQQVQQVQEPRRCRRRQGREP</sequence>
<feature type="compositionally biased region" description="Basic residues" evidence="6">
    <location>
        <begin position="1149"/>
        <end position="1159"/>
    </location>
</feature>
<evidence type="ECO:0000256" key="2">
    <source>
        <dbReference type="ARBA" id="ARBA00022692"/>
    </source>
</evidence>
<dbReference type="GO" id="GO:0006816">
    <property type="term" value="P:calcium ion transport"/>
    <property type="evidence" value="ECO:0007669"/>
    <property type="project" value="TreeGrafter"/>
</dbReference>
<evidence type="ECO:0000259" key="7">
    <source>
        <dbReference type="Pfam" id="PF02010"/>
    </source>
</evidence>
<dbReference type="GO" id="GO:0005261">
    <property type="term" value="F:monoatomic cation channel activity"/>
    <property type="evidence" value="ECO:0007669"/>
    <property type="project" value="TreeGrafter"/>
</dbReference>
<name>L8GN19_ACACF</name>
<dbReference type="CDD" id="cd11304">
    <property type="entry name" value="Cadherin_repeat"/>
    <property type="match status" value="1"/>
</dbReference>
<feature type="compositionally biased region" description="Basic residues" evidence="6">
    <location>
        <begin position="1186"/>
        <end position="1221"/>
    </location>
</feature>
<feature type="compositionally biased region" description="Basic and acidic residues" evidence="6">
    <location>
        <begin position="1385"/>
        <end position="1398"/>
    </location>
</feature>
<dbReference type="EMBL" id="KB008066">
    <property type="protein sequence ID" value="ELR14224.1"/>
    <property type="molecule type" value="Genomic_DNA"/>
</dbReference>
<dbReference type="KEGG" id="acan:ACA1_139410"/>
<feature type="compositionally biased region" description="Gly residues" evidence="6">
    <location>
        <begin position="1323"/>
        <end position="1333"/>
    </location>
</feature>
<accession>L8GN19</accession>
<protein>
    <recommendedName>
        <fullName evidence="7">PKD/REJ-like domain-containing protein</fullName>
    </recommendedName>
</protein>
<dbReference type="Gene3D" id="2.60.40.10">
    <property type="entry name" value="Immunoglobulins"/>
    <property type="match status" value="2"/>
</dbReference>
<keyword evidence="3" id="KW-0677">Repeat</keyword>
<feature type="compositionally biased region" description="Basic residues" evidence="6">
    <location>
        <begin position="1249"/>
        <end position="1267"/>
    </location>
</feature>
<feature type="compositionally biased region" description="Low complexity" evidence="6">
    <location>
        <begin position="1334"/>
        <end position="1362"/>
    </location>
</feature>
<dbReference type="Proteomes" id="UP000011083">
    <property type="component" value="Unassembled WGS sequence"/>
</dbReference>
<keyword evidence="4" id="KW-1133">Transmembrane helix</keyword>
<dbReference type="GO" id="GO:0005886">
    <property type="term" value="C:plasma membrane"/>
    <property type="evidence" value="ECO:0007669"/>
    <property type="project" value="TreeGrafter"/>
</dbReference>
<evidence type="ECO:0000313" key="9">
    <source>
        <dbReference type="Proteomes" id="UP000011083"/>
    </source>
</evidence>
<dbReference type="PANTHER" id="PTHR46730:SF1">
    <property type="entry name" value="PLAT DOMAIN-CONTAINING PROTEIN"/>
    <property type="match status" value="1"/>
</dbReference>
<dbReference type="RefSeq" id="XP_004336237.1">
    <property type="nucleotide sequence ID" value="XM_004336189.1"/>
</dbReference>
<gene>
    <name evidence="8" type="ORF">ACA1_139410</name>
</gene>
<comment type="subcellular location">
    <subcellularLocation>
        <location evidence="1">Membrane</location>
    </subcellularLocation>
</comment>
<feature type="region of interest" description="Disordered" evidence="6">
    <location>
        <begin position="1125"/>
        <end position="1364"/>
    </location>
</feature>
<dbReference type="InterPro" id="IPR013783">
    <property type="entry name" value="Ig-like_fold"/>
</dbReference>
<dbReference type="InterPro" id="IPR002859">
    <property type="entry name" value="PKD/REJ-like"/>
</dbReference>
<reference evidence="8 9" key="1">
    <citation type="journal article" date="2013" name="Genome Biol.">
        <title>Genome of Acanthamoeba castellanii highlights extensive lateral gene transfer and early evolution of tyrosine kinase signaling.</title>
        <authorList>
            <person name="Clarke M."/>
            <person name="Lohan A.J."/>
            <person name="Liu B."/>
            <person name="Lagkouvardos I."/>
            <person name="Roy S."/>
            <person name="Zafar N."/>
            <person name="Bertelli C."/>
            <person name="Schilde C."/>
            <person name="Kianianmomeni A."/>
            <person name="Burglin T.R."/>
            <person name="Frech C."/>
            <person name="Turcotte B."/>
            <person name="Kopec K.O."/>
            <person name="Synnott J.M."/>
            <person name="Choo C."/>
            <person name="Paponov I."/>
            <person name="Finkler A."/>
            <person name="Soon Heng Tan C."/>
            <person name="Hutchins A.P."/>
            <person name="Weinmeier T."/>
            <person name="Rattei T."/>
            <person name="Chu J.S."/>
            <person name="Gimenez G."/>
            <person name="Irimia M."/>
            <person name="Rigden D.J."/>
            <person name="Fitzpatrick D.A."/>
            <person name="Lorenzo-Morales J."/>
            <person name="Bateman A."/>
            <person name="Chiu C.H."/>
            <person name="Tang P."/>
            <person name="Hegemann P."/>
            <person name="Fromm H."/>
            <person name="Raoult D."/>
            <person name="Greub G."/>
            <person name="Miranda-Saavedra D."/>
            <person name="Chen N."/>
            <person name="Nash P."/>
            <person name="Ginger M.L."/>
            <person name="Horn M."/>
            <person name="Schaap P."/>
            <person name="Caler L."/>
            <person name="Loftus B."/>
        </authorList>
    </citation>
    <scope>NUCLEOTIDE SEQUENCE [LARGE SCALE GENOMIC DNA]</scope>
    <source>
        <strain evidence="8 9">Neff</strain>
    </source>
</reference>
<dbReference type="PANTHER" id="PTHR46730">
    <property type="entry name" value="POLYCYSTIN-1"/>
    <property type="match status" value="1"/>
</dbReference>
<evidence type="ECO:0000256" key="6">
    <source>
        <dbReference type="SAM" id="MobiDB-lite"/>
    </source>
</evidence>
<evidence type="ECO:0000256" key="4">
    <source>
        <dbReference type="ARBA" id="ARBA00022989"/>
    </source>
</evidence>
<feature type="compositionally biased region" description="Basic residues" evidence="6">
    <location>
        <begin position="1411"/>
        <end position="1420"/>
    </location>
</feature>
<evidence type="ECO:0000256" key="5">
    <source>
        <dbReference type="ARBA" id="ARBA00023136"/>
    </source>
</evidence>
<feature type="region of interest" description="Disordered" evidence="6">
    <location>
        <begin position="1385"/>
        <end position="1420"/>
    </location>
</feature>
<feature type="domain" description="PKD/REJ-like" evidence="7">
    <location>
        <begin position="295"/>
        <end position="562"/>
    </location>
</feature>
<evidence type="ECO:0000256" key="1">
    <source>
        <dbReference type="ARBA" id="ARBA00004370"/>
    </source>
</evidence>
<keyword evidence="9" id="KW-1185">Reference proteome</keyword>
<feature type="compositionally biased region" description="Basic and acidic residues" evidence="6">
    <location>
        <begin position="1297"/>
        <end position="1320"/>
    </location>
</feature>